<evidence type="ECO:0000313" key="3">
    <source>
        <dbReference type="Proteomes" id="UP001165586"/>
    </source>
</evidence>
<comment type="caution">
    <text evidence="2">The sequence shown here is derived from an EMBL/GenBank/DDBJ whole genome shotgun (WGS) entry which is preliminary data.</text>
</comment>
<dbReference type="RefSeq" id="WP_259538358.1">
    <property type="nucleotide sequence ID" value="NZ_JANLCJ010000002.1"/>
</dbReference>
<accession>A0ABT2H0T3</accession>
<feature type="transmembrane region" description="Helical" evidence="1">
    <location>
        <begin position="6"/>
        <end position="25"/>
    </location>
</feature>
<feature type="transmembrane region" description="Helical" evidence="1">
    <location>
        <begin position="201"/>
        <end position="220"/>
    </location>
</feature>
<reference evidence="2" key="1">
    <citation type="submission" date="2022-08" db="EMBL/GenBank/DDBJ databases">
        <authorList>
            <person name="Deng Y."/>
            <person name="Han X.-F."/>
            <person name="Zhang Y.-Q."/>
        </authorList>
    </citation>
    <scope>NUCLEOTIDE SEQUENCE</scope>
    <source>
        <strain evidence="2">CPCC 203386</strain>
    </source>
</reference>
<dbReference type="PANTHER" id="PTHR32251:SF23">
    <property type="entry name" value="3-OXO-5-ALPHA-STEROID 4-DEHYDROGENASE (DUF1295)"/>
    <property type="match status" value="1"/>
</dbReference>
<keyword evidence="1" id="KW-0472">Membrane</keyword>
<evidence type="ECO:0000256" key="1">
    <source>
        <dbReference type="SAM" id="Phobius"/>
    </source>
</evidence>
<dbReference type="EMBL" id="JANLCJ010000002">
    <property type="protein sequence ID" value="MCS5733541.1"/>
    <property type="molecule type" value="Genomic_DNA"/>
</dbReference>
<organism evidence="2 3">
    <name type="scientific">Herbiconiux daphne</name>
    <dbReference type="NCBI Taxonomy" id="2970914"/>
    <lineage>
        <taxon>Bacteria</taxon>
        <taxon>Bacillati</taxon>
        <taxon>Actinomycetota</taxon>
        <taxon>Actinomycetes</taxon>
        <taxon>Micrococcales</taxon>
        <taxon>Microbacteriaceae</taxon>
        <taxon>Herbiconiux</taxon>
    </lineage>
</organism>
<feature type="transmembrane region" description="Helical" evidence="1">
    <location>
        <begin position="34"/>
        <end position="53"/>
    </location>
</feature>
<evidence type="ECO:0000313" key="2">
    <source>
        <dbReference type="EMBL" id="MCS5733541.1"/>
    </source>
</evidence>
<protein>
    <submittedName>
        <fullName evidence="2">DUF1295 domain-containing protein</fullName>
    </submittedName>
</protein>
<dbReference type="PANTHER" id="PTHR32251">
    <property type="entry name" value="3-OXO-5-ALPHA-STEROID 4-DEHYDROGENASE"/>
    <property type="match status" value="1"/>
</dbReference>
<feature type="transmembrane region" description="Helical" evidence="1">
    <location>
        <begin position="133"/>
        <end position="152"/>
    </location>
</feature>
<dbReference type="Pfam" id="PF06966">
    <property type="entry name" value="DUF1295"/>
    <property type="match status" value="1"/>
</dbReference>
<feature type="transmembrane region" description="Helical" evidence="1">
    <location>
        <begin position="104"/>
        <end position="127"/>
    </location>
</feature>
<proteinExistence type="predicted"/>
<keyword evidence="1" id="KW-0812">Transmembrane</keyword>
<dbReference type="Proteomes" id="UP001165586">
    <property type="component" value="Unassembled WGS sequence"/>
</dbReference>
<feature type="transmembrane region" description="Helical" evidence="1">
    <location>
        <begin position="226"/>
        <end position="247"/>
    </location>
</feature>
<keyword evidence="1" id="KW-1133">Transmembrane helix</keyword>
<dbReference type="Gene3D" id="1.20.120.1630">
    <property type="match status" value="1"/>
</dbReference>
<gene>
    <name evidence="2" type="ORF">N1032_07295</name>
</gene>
<dbReference type="InterPro" id="IPR010721">
    <property type="entry name" value="UstE-like"/>
</dbReference>
<name>A0ABT2H0T3_9MICO</name>
<sequence>MFPLTASLWVFAVICVAVWVTSVITREYSWVDRIWSIIPVVYVWIFAGAAGFADLRLDLMASVVTLWGARLTFNFSRKGGYARGGEDYRWAVLRARMKPWQFQVFNLFFITIYQNVILLLITLPAFMAFEHRATPFGLLDGVLFAVFLAFLVGETVADQQQWNFHQWKKAETAAGRDPRPRFLQTGLFRFSRHPNFFFEQAQWWVIFFIGATAAGTVLQWTAAGPILLTLLFIGSTFFTESITLSRYPEYASYRKKTSALIPWFPGKTSTDADPLAVS</sequence>
<keyword evidence="3" id="KW-1185">Reference proteome</keyword>